<organism evidence="3 4">
    <name type="scientific">Penaeus vannamei</name>
    <name type="common">Whiteleg shrimp</name>
    <name type="synonym">Litopenaeus vannamei</name>
    <dbReference type="NCBI Taxonomy" id="6689"/>
    <lineage>
        <taxon>Eukaryota</taxon>
        <taxon>Metazoa</taxon>
        <taxon>Ecdysozoa</taxon>
        <taxon>Arthropoda</taxon>
        <taxon>Crustacea</taxon>
        <taxon>Multicrustacea</taxon>
        <taxon>Malacostraca</taxon>
        <taxon>Eumalacostraca</taxon>
        <taxon>Eucarida</taxon>
        <taxon>Decapoda</taxon>
        <taxon>Dendrobranchiata</taxon>
        <taxon>Penaeoidea</taxon>
        <taxon>Penaeidae</taxon>
        <taxon>Penaeus</taxon>
    </lineage>
</organism>
<dbReference type="EMBL" id="QCYY01000661">
    <property type="protein sequence ID" value="ROT83619.1"/>
    <property type="molecule type" value="Genomic_DNA"/>
</dbReference>
<dbReference type="Proteomes" id="UP000283509">
    <property type="component" value="Unassembled WGS sequence"/>
</dbReference>
<feature type="compositionally biased region" description="Basic and acidic residues" evidence="1">
    <location>
        <begin position="161"/>
        <end position="183"/>
    </location>
</feature>
<gene>
    <name evidence="3" type="ORF">C7M84_023218</name>
</gene>
<proteinExistence type="predicted"/>
<keyword evidence="4" id="KW-1185">Reference proteome</keyword>
<evidence type="ECO:0000313" key="4">
    <source>
        <dbReference type="Proteomes" id="UP000283509"/>
    </source>
</evidence>
<evidence type="ECO:0000313" key="3">
    <source>
        <dbReference type="EMBL" id="ROT83619.1"/>
    </source>
</evidence>
<feature type="compositionally biased region" description="Low complexity" evidence="1">
    <location>
        <begin position="329"/>
        <end position="353"/>
    </location>
</feature>
<comment type="caution">
    <text evidence="3">The sequence shown here is derived from an EMBL/GenBank/DDBJ whole genome shotgun (WGS) entry which is preliminary data.</text>
</comment>
<evidence type="ECO:0000259" key="2">
    <source>
        <dbReference type="Pfam" id="PF16051"/>
    </source>
</evidence>
<feature type="region of interest" description="Disordered" evidence="1">
    <location>
        <begin position="138"/>
        <end position="210"/>
    </location>
</feature>
<protein>
    <recommendedName>
        <fullName evidence="2">DUF4797 domain-containing protein</fullName>
    </recommendedName>
</protein>
<dbReference type="OrthoDB" id="6356559at2759"/>
<reference evidence="3 4" key="1">
    <citation type="submission" date="2018-04" db="EMBL/GenBank/DDBJ databases">
        <authorList>
            <person name="Zhang X."/>
            <person name="Yuan J."/>
            <person name="Li F."/>
            <person name="Xiang J."/>
        </authorList>
    </citation>
    <scope>NUCLEOTIDE SEQUENCE [LARGE SCALE GENOMIC DNA]</scope>
    <source>
        <tissue evidence="3">Muscle</tissue>
    </source>
</reference>
<sequence length="417" mass="46936">MKKRQRQFQVNLGSSAAVHCAEAGKREVAEERRASTFQRLGTEFNSEGVALERACQCQGVWHWRTAIGYRCPHVRLNTHSFVGTLWIKEVLCGVGVSLTKRVVLIYSSAYSESCEERWQPGEPPPAMHSQRCPVAKLRAAAQQNTKGPGYSDVPHGLFGLRDPKPPKEKFRRSQKERSAKSPEKASFFQKFHGDAAPPPLPPHPQMYSEDAWHPAFVPDDQQVLFNDAHRLVGRPGEYLIYNENCAVHGHRRASSGHYILPKSASCPAPARPFTRQSMDVERLKNWRRNSLTLTAPRSQGDASRQRAASSERHTSKPSSRFRYDHYDLSSSSSESSTPSLLTPSSSSSAVKSASPDDPHNRRSQFRRAWSLFIGCDESPKEKPPPQRILRQPTRHVYRRGISGLPIECTNRYLGVAF</sequence>
<reference evidence="3 4" key="2">
    <citation type="submission" date="2019-01" db="EMBL/GenBank/DDBJ databases">
        <title>The decoding of complex shrimp genome reveals the adaptation for benthos swimmer, frequently molting mechanism and breeding impact on genome.</title>
        <authorList>
            <person name="Sun Y."/>
            <person name="Gao Y."/>
            <person name="Yu Y."/>
        </authorList>
    </citation>
    <scope>NUCLEOTIDE SEQUENCE [LARGE SCALE GENOMIC DNA]</scope>
    <source>
        <tissue evidence="3">Muscle</tissue>
    </source>
</reference>
<feature type="domain" description="DUF4797" evidence="2">
    <location>
        <begin position="385"/>
        <end position="405"/>
    </location>
</feature>
<dbReference type="AlphaFoldDB" id="A0A3R7Q1L7"/>
<evidence type="ECO:0000256" key="1">
    <source>
        <dbReference type="SAM" id="MobiDB-lite"/>
    </source>
</evidence>
<name>A0A3R7Q1L7_PENVA</name>
<feature type="region of interest" description="Disordered" evidence="1">
    <location>
        <begin position="278"/>
        <end position="362"/>
    </location>
</feature>
<dbReference type="Pfam" id="PF16051">
    <property type="entry name" value="DUF4797"/>
    <property type="match status" value="1"/>
</dbReference>
<accession>A0A3R7Q1L7</accession>
<feature type="compositionally biased region" description="Polar residues" evidence="1">
    <location>
        <begin position="288"/>
        <end position="308"/>
    </location>
</feature>
<dbReference type="InterPro" id="IPR032050">
    <property type="entry name" value="DUF4797"/>
</dbReference>